<gene>
    <name evidence="4" type="ORF">HPT30_29105</name>
</gene>
<dbReference type="CDD" id="cd01449">
    <property type="entry name" value="TST_Repeat_2"/>
    <property type="match status" value="1"/>
</dbReference>
<dbReference type="Pfam" id="PF00581">
    <property type="entry name" value="Rhodanese"/>
    <property type="match status" value="2"/>
</dbReference>
<evidence type="ECO:0000259" key="3">
    <source>
        <dbReference type="PROSITE" id="PS50206"/>
    </source>
</evidence>
<dbReference type="InterPro" id="IPR001307">
    <property type="entry name" value="Thiosulphate_STrfase_CS"/>
</dbReference>
<feature type="domain" description="Rhodanese" evidence="3">
    <location>
        <begin position="17"/>
        <end position="136"/>
    </location>
</feature>
<name>A0A850EWW0_9BACL</name>
<dbReference type="InterPro" id="IPR045078">
    <property type="entry name" value="TST/MPST-like"/>
</dbReference>
<dbReference type="InterPro" id="IPR001763">
    <property type="entry name" value="Rhodanese-like_dom"/>
</dbReference>
<dbReference type="Gene3D" id="3.40.250.10">
    <property type="entry name" value="Rhodanese-like domain"/>
    <property type="match status" value="2"/>
</dbReference>
<reference evidence="4" key="1">
    <citation type="submission" date="2020-06" db="EMBL/GenBank/DDBJ databases">
        <title>Paenibacillus sp. nov., isolated from soil.</title>
        <authorList>
            <person name="Seo Y.L."/>
        </authorList>
    </citation>
    <scope>NUCLEOTIDE SEQUENCE [LARGE SCALE GENOMIC DNA]</scope>
    <source>
        <strain evidence="4">JW14</strain>
    </source>
</reference>
<evidence type="ECO:0000313" key="5">
    <source>
        <dbReference type="Proteomes" id="UP000564806"/>
    </source>
</evidence>
<dbReference type="CDD" id="cd01448">
    <property type="entry name" value="TST_Repeat_1"/>
    <property type="match status" value="1"/>
</dbReference>
<dbReference type="PROSITE" id="PS00380">
    <property type="entry name" value="RHODANESE_1"/>
    <property type="match status" value="1"/>
</dbReference>
<dbReference type="Proteomes" id="UP000564806">
    <property type="component" value="Unassembled WGS sequence"/>
</dbReference>
<dbReference type="PANTHER" id="PTHR11364">
    <property type="entry name" value="THIOSULFATE SULFERTANSFERASE"/>
    <property type="match status" value="1"/>
</dbReference>
<evidence type="ECO:0000313" key="4">
    <source>
        <dbReference type="EMBL" id="NUU64420.1"/>
    </source>
</evidence>
<keyword evidence="1 4" id="KW-0808">Transferase</keyword>
<evidence type="ECO:0000256" key="1">
    <source>
        <dbReference type="ARBA" id="ARBA00022679"/>
    </source>
</evidence>
<dbReference type="EMBL" id="JABWCS010000221">
    <property type="protein sequence ID" value="NUU64420.1"/>
    <property type="molecule type" value="Genomic_DNA"/>
</dbReference>
<keyword evidence="5" id="KW-1185">Reference proteome</keyword>
<accession>A0A850EWW0</accession>
<dbReference type="PROSITE" id="PS50206">
    <property type="entry name" value="RHODANESE_3"/>
    <property type="match status" value="2"/>
</dbReference>
<dbReference type="RefSeq" id="WP_175374731.1">
    <property type="nucleotide sequence ID" value="NZ_JABWCS010000221.1"/>
</dbReference>
<organism evidence="4 5">
    <name type="scientific">Paenibacillus agri</name>
    <dbReference type="NCBI Taxonomy" id="2744309"/>
    <lineage>
        <taxon>Bacteria</taxon>
        <taxon>Bacillati</taxon>
        <taxon>Bacillota</taxon>
        <taxon>Bacilli</taxon>
        <taxon>Bacillales</taxon>
        <taxon>Paenibacillaceae</taxon>
        <taxon>Paenibacillus</taxon>
    </lineage>
</organism>
<dbReference type="PANTHER" id="PTHR11364:SF27">
    <property type="entry name" value="SULFURTRANSFERASE"/>
    <property type="match status" value="1"/>
</dbReference>
<dbReference type="AlphaFoldDB" id="A0A850EWW0"/>
<dbReference type="GO" id="GO:0004792">
    <property type="term" value="F:thiosulfate-cyanide sulfurtransferase activity"/>
    <property type="evidence" value="ECO:0007669"/>
    <property type="project" value="InterPro"/>
</dbReference>
<dbReference type="SMART" id="SM00450">
    <property type="entry name" value="RHOD"/>
    <property type="match status" value="2"/>
</dbReference>
<dbReference type="SUPFAM" id="SSF52821">
    <property type="entry name" value="Rhodanese/Cell cycle control phosphatase"/>
    <property type="match status" value="2"/>
</dbReference>
<feature type="domain" description="Rhodanese" evidence="3">
    <location>
        <begin position="168"/>
        <end position="278"/>
    </location>
</feature>
<keyword evidence="2" id="KW-0677">Repeat</keyword>
<comment type="caution">
    <text evidence="4">The sequence shown here is derived from an EMBL/GenBank/DDBJ whole genome shotgun (WGS) entry which is preliminary data.</text>
</comment>
<protein>
    <submittedName>
        <fullName evidence="4">Sulfurtransferase</fullName>
    </submittedName>
</protein>
<proteinExistence type="predicted"/>
<dbReference type="InterPro" id="IPR036873">
    <property type="entry name" value="Rhodanese-like_dom_sf"/>
</dbReference>
<evidence type="ECO:0000256" key="2">
    <source>
        <dbReference type="ARBA" id="ARBA00022737"/>
    </source>
</evidence>
<sequence>MSSNLVSVEQLKARLENGERIVLLDVRFNPKESEYGLDAYAKGHIPGALFIDFKADLTDPAEKHGGRSPLPSPERLVTLFGSLGIDRDAAVVAYEDGNGPAASRLWWVLRYLGAEQAQVLDGGYSAWTAAGEAVSAEQVIVTEPREFVPAPQADWLVGVEEVRGVSASQSGARLVDSRDAAQYAGLEAPFDPISGHIPGATNYFWKDALQGDGFWKSPEQLRQRFVNLPKEEEIIVYCGSGISATPNVLALHEAGYENVKLYAGSWSDWISYDENPIATGEE</sequence>